<keyword evidence="2" id="KW-0472">Membrane</keyword>
<reference evidence="3 4" key="1">
    <citation type="submission" date="2023-10" db="EMBL/GenBank/DDBJ databases">
        <title>Whole Genome based description of the genera Actinobaculum and Actinotignum reveals a complex phylogenetic relationship within the species included in the genus Actinotignum.</title>
        <authorList>
            <person name="Jensen C.S."/>
            <person name="Dargis R."/>
            <person name="Kemp M."/>
            <person name="Christensen J.J."/>
        </authorList>
    </citation>
    <scope>NUCLEOTIDE SEQUENCE [LARGE SCALE GENOMIC DNA]</scope>
    <source>
        <strain evidence="3 4">SLA_B974</strain>
    </source>
</reference>
<evidence type="ECO:0000313" key="3">
    <source>
        <dbReference type="EMBL" id="MDY5132215.1"/>
    </source>
</evidence>
<dbReference type="EMBL" id="JAWNGA010000001">
    <property type="protein sequence ID" value="MDY5132215.1"/>
    <property type="molecule type" value="Genomic_DNA"/>
</dbReference>
<comment type="caution">
    <text evidence="3">The sequence shown here is derived from an EMBL/GenBank/DDBJ whole genome shotgun (WGS) entry which is preliminary data.</text>
</comment>
<accession>A0ABU5G4Y5</accession>
<gene>
    <name evidence="3" type="ORF">R6G86_00450</name>
</gene>
<sequence length="298" mass="32777">MPANPKPNPHPTHTSQRKATTKRWLVVAIILALVVAFGIGGYFGYNALTKKKTDTPISPQANLANGIEKAWEKPAEIHVPHLIATGMSPHALVLNSSPTDTRYAIIANTKGSSLAIIVDDEGKEVGDSIELPECYLNPELGGRIYTVDNGKVVCNTPELDRKDIRSQSSASPSKKNSGSSETSTDNTATPSPDSQKRDSRTPYPYTFREQLYADDSVVIGVTPKRFGARSIEAYSPGENPKFLWKENFDVPSNVTVFKDGVLVVSERLDQILNFQVYKPRKEPLAENMIPSTRGQHTW</sequence>
<protein>
    <submittedName>
        <fullName evidence="3">Uncharacterized protein</fullName>
    </submittedName>
</protein>
<evidence type="ECO:0000256" key="1">
    <source>
        <dbReference type="SAM" id="MobiDB-lite"/>
    </source>
</evidence>
<evidence type="ECO:0000256" key="2">
    <source>
        <dbReference type="SAM" id="Phobius"/>
    </source>
</evidence>
<dbReference type="Proteomes" id="UP001275049">
    <property type="component" value="Unassembled WGS sequence"/>
</dbReference>
<name>A0ABU5G4Y5_9ACTO</name>
<keyword evidence="2" id="KW-1133">Transmembrane helix</keyword>
<feature type="compositionally biased region" description="Low complexity" evidence="1">
    <location>
        <begin position="166"/>
        <end position="183"/>
    </location>
</feature>
<evidence type="ECO:0000313" key="4">
    <source>
        <dbReference type="Proteomes" id="UP001275049"/>
    </source>
</evidence>
<feature type="transmembrane region" description="Helical" evidence="2">
    <location>
        <begin position="24"/>
        <end position="45"/>
    </location>
</feature>
<keyword evidence="4" id="KW-1185">Reference proteome</keyword>
<organism evidence="3 4">
    <name type="scientific">Actinotignum urinale</name>
    <dbReference type="NCBI Taxonomy" id="190146"/>
    <lineage>
        <taxon>Bacteria</taxon>
        <taxon>Bacillati</taxon>
        <taxon>Actinomycetota</taxon>
        <taxon>Actinomycetes</taxon>
        <taxon>Actinomycetales</taxon>
        <taxon>Actinomycetaceae</taxon>
        <taxon>Actinotignum</taxon>
    </lineage>
</organism>
<feature type="compositionally biased region" description="Polar residues" evidence="1">
    <location>
        <begin position="184"/>
        <end position="193"/>
    </location>
</feature>
<keyword evidence="2" id="KW-0812">Transmembrane</keyword>
<dbReference type="RefSeq" id="WP_320754784.1">
    <property type="nucleotide sequence ID" value="NZ_JAWNGA010000001.1"/>
</dbReference>
<feature type="region of interest" description="Disordered" evidence="1">
    <location>
        <begin position="163"/>
        <end position="201"/>
    </location>
</feature>
<proteinExistence type="predicted"/>